<feature type="chain" id="PRO_5042274297" description="Peptide hydrolase" evidence="1">
    <location>
        <begin position="22"/>
        <end position="486"/>
    </location>
</feature>
<accession>A0AAD6VGD4</accession>
<comment type="caution">
    <text evidence="2">The sequence shown here is derived from an EMBL/GenBank/DDBJ whole genome shotgun (WGS) entry which is preliminary data.</text>
</comment>
<protein>
    <recommendedName>
        <fullName evidence="4">Peptide hydrolase</fullName>
    </recommendedName>
</protein>
<dbReference type="Gene3D" id="3.50.30.30">
    <property type="match status" value="1"/>
</dbReference>
<dbReference type="SUPFAM" id="SSF53187">
    <property type="entry name" value="Zn-dependent exopeptidases"/>
    <property type="match status" value="1"/>
</dbReference>
<proteinExistence type="predicted"/>
<dbReference type="EMBL" id="JARJCW010000032">
    <property type="protein sequence ID" value="KAJ7208952.1"/>
    <property type="molecule type" value="Genomic_DNA"/>
</dbReference>
<dbReference type="Proteomes" id="UP001219525">
    <property type="component" value="Unassembled WGS sequence"/>
</dbReference>
<feature type="signal peptide" evidence="1">
    <location>
        <begin position="1"/>
        <end position="21"/>
    </location>
</feature>
<evidence type="ECO:0008006" key="4">
    <source>
        <dbReference type="Google" id="ProtNLM"/>
    </source>
</evidence>
<dbReference type="AlphaFoldDB" id="A0AAD6VGD4"/>
<name>A0AAD6VGD4_9AGAR</name>
<keyword evidence="3" id="KW-1185">Reference proteome</keyword>
<evidence type="ECO:0000313" key="2">
    <source>
        <dbReference type="EMBL" id="KAJ7208952.1"/>
    </source>
</evidence>
<dbReference type="Gene3D" id="3.40.630.10">
    <property type="entry name" value="Zn peptidases"/>
    <property type="match status" value="1"/>
</dbReference>
<keyword evidence="1" id="KW-0732">Signal</keyword>
<gene>
    <name evidence="2" type="ORF">GGX14DRAFT_365162</name>
</gene>
<sequence length="486" mass="52231">MRAATLVGSLLAATLAVTATATSTPYNNLQWIQSEIDFIAQLQARLMGSPEHNILIDHIESELKQIGLPVYEDTIEFSYSDPPVIQPVLEVDGQNIQLSGWIPYSGTNSSSATGKLVNVVTPNITATPNWAAAKDAIALANLTNVALDFNTEFGAWSLSAPWPAQPGIPSFSATEFTNLVAAAVAGVRGVVYIWDNITAGLADNQYVPFQQANLAIPGVYVQSDSVISHLLDAADSGTDAFIDLPGKRVPNTRSRTLYTIVNGTDLTLRNETAIINTHTDGVNAVVQNGHIALLDYARGLKANPPRRTIILVFVAGHMHYGELVAAPGRATDLWLRAHPELWNGTQHAVFGSCVEDMGAVQFVEDLAKGTYTPTGGVEPELLFAATAPLAALTQRLWSGAEPNITRIVNPNNVTGKLAQPGEGLPLLNAGIPEVSLVTTPAYLTKIYDRGFDERTLVNTMALVRQVASFERLWSAVDEMSAEDLRQ</sequence>
<reference evidence="2" key="1">
    <citation type="submission" date="2023-03" db="EMBL/GenBank/DDBJ databases">
        <title>Massive genome expansion in bonnet fungi (Mycena s.s.) driven by repeated elements and novel gene families across ecological guilds.</title>
        <authorList>
            <consortium name="Lawrence Berkeley National Laboratory"/>
            <person name="Harder C.B."/>
            <person name="Miyauchi S."/>
            <person name="Viragh M."/>
            <person name="Kuo A."/>
            <person name="Thoen E."/>
            <person name="Andreopoulos B."/>
            <person name="Lu D."/>
            <person name="Skrede I."/>
            <person name="Drula E."/>
            <person name="Henrissat B."/>
            <person name="Morin E."/>
            <person name="Kohler A."/>
            <person name="Barry K."/>
            <person name="LaButti K."/>
            <person name="Morin E."/>
            <person name="Salamov A."/>
            <person name="Lipzen A."/>
            <person name="Mereny Z."/>
            <person name="Hegedus B."/>
            <person name="Baldrian P."/>
            <person name="Stursova M."/>
            <person name="Weitz H."/>
            <person name="Taylor A."/>
            <person name="Grigoriev I.V."/>
            <person name="Nagy L.G."/>
            <person name="Martin F."/>
            <person name="Kauserud H."/>
        </authorList>
    </citation>
    <scope>NUCLEOTIDE SEQUENCE</scope>
    <source>
        <strain evidence="2">9144</strain>
    </source>
</reference>
<evidence type="ECO:0000256" key="1">
    <source>
        <dbReference type="SAM" id="SignalP"/>
    </source>
</evidence>
<evidence type="ECO:0000313" key="3">
    <source>
        <dbReference type="Proteomes" id="UP001219525"/>
    </source>
</evidence>
<organism evidence="2 3">
    <name type="scientific">Mycena pura</name>
    <dbReference type="NCBI Taxonomy" id="153505"/>
    <lineage>
        <taxon>Eukaryota</taxon>
        <taxon>Fungi</taxon>
        <taxon>Dikarya</taxon>
        <taxon>Basidiomycota</taxon>
        <taxon>Agaricomycotina</taxon>
        <taxon>Agaricomycetes</taxon>
        <taxon>Agaricomycetidae</taxon>
        <taxon>Agaricales</taxon>
        <taxon>Marasmiineae</taxon>
        <taxon>Mycenaceae</taxon>
        <taxon>Mycena</taxon>
    </lineage>
</organism>